<evidence type="ECO:0000259" key="2">
    <source>
        <dbReference type="Pfam" id="PF03370"/>
    </source>
</evidence>
<dbReference type="KEGG" id="sasa:106590089"/>
<organism evidence="3 4">
    <name type="scientific">Salmo salar</name>
    <name type="common">Atlantic salmon</name>
    <dbReference type="NCBI Taxonomy" id="8030"/>
    <lineage>
        <taxon>Eukaryota</taxon>
        <taxon>Metazoa</taxon>
        <taxon>Chordata</taxon>
        <taxon>Craniata</taxon>
        <taxon>Vertebrata</taxon>
        <taxon>Euteleostomi</taxon>
        <taxon>Actinopterygii</taxon>
        <taxon>Neopterygii</taxon>
        <taxon>Teleostei</taxon>
        <taxon>Protacanthopterygii</taxon>
        <taxon>Salmoniformes</taxon>
        <taxon>Salmonidae</taxon>
        <taxon>Salmoninae</taxon>
        <taxon>Salmo</taxon>
    </lineage>
</organism>
<feature type="compositionally biased region" description="Basic and acidic residues" evidence="1">
    <location>
        <begin position="1"/>
        <end position="11"/>
    </location>
</feature>
<feature type="region of interest" description="Disordered" evidence="1">
    <location>
        <begin position="1"/>
        <end position="55"/>
    </location>
</feature>
<feature type="compositionally biased region" description="Acidic residues" evidence="1">
    <location>
        <begin position="25"/>
        <end position="41"/>
    </location>
</feature>
<dbReference type="GO" id="GO:2001069">
    <property type="term" value="F:glycogen binding"/>
    <property type="evidence" value="ECO:0007669"/>
    <property type="project" value="TreeGrafter"/>
</dbReference>
<dbReference type="Proteomes" id="UP001652741">
    <property type="component" value="Chromosome ssa29"/>
</dbReference>
<dbReference type="PANTHER" id="PTHR12307">
    <property type="entry name" value="PROTEIN PHOSPHATASE 1 REGULATORY SUBUNIT"/>
    <property type="match status" value="1"/>
</dbReference>
<dbReference type="OMA" id="FTMYTPP"/>
<dbReference type="PaxDb" id="8030-ENSSSAP00000070970"/>
<dbReference type="Pfam" id="PF03370">
    <property type="entry name" value="CBM_21"/>
    <property type="match status" value="1"/>
</dbReference>
<feature type="compositionally biased region" description="Polar residues" evidence="1">
    <location>
        <begin position="12"/>
        <end position="23"/>
    </location>
</feature>
<dbReference type="RefSeq" id="XP_014036113.1">
    <property type="nucleotide sequence ID" value="XM_014180638.2"/>
</dbReference>
<dbReference type="GO" id="GO:0008157">
    <property type="term" value="F:protein phosphatase 1 binding"/>
    <property type="evidence" value="ECO:0007669"/>
    <property type="project" value="TreeGrafter"/>
</dbReference>
<protein>
    <submittedName>
        <fullName evidence="4">Protein phosphatase 1 regulatory subunit 3G</fullName>
    </submittedName>
</protein>
<sequence length="280" mass="31973">MSDSALLRDSKQCSPNSGGTMLSGSEDEPTENSDEDLEDGLIEPPEMYKKDRRRAKSLPAYPEQAMLFEEIASNGRKRVKFADSMGLDLASVKHFSTAEDPKIPSKVLSRLQSFLPQPQDREYTIADLCVNFKSTLTMDRLIPTFKMPVESDDFETKVLERHVHLEKVTITQFDIRGQIRSNTQNCCKREVGVRYTFNEWLSFVNAQATPMPFDENTVGERYTFTMYTPPFLDPSSSVHFAVYIRNDQGEFWDNNHGQNYTLKYHCAGMPTYESAAFHAT</sequence>
<dbReference type="OrthoDB" id="1881at2759"/>
<dbReference type="InterPro" id="IPR050782">
    <property type="entry name" value="PP1_regulatory_subunit_3"/>
</dbReference>
<dbReference type="InterPro" id="IPR005036">
    <property type="entry name" value="CBM21_dom"/>
</dbReference>
<reference evidence="4" key="1">
    <citation type="submission" date="2025-08" db="UniProtKB">
        <authorList>
            <consortium name="RefSeq"/>
        </authorList>
    </citation>
    <scope>IDENTIFICATION</scope>
</reference>
<evidence type="ECO:0000313" key="4">
    <source>
        <dbReference type="RefSeq" id="XP_014036113.1"/>
    </source>
</evidence>
<feature type="domain" description="CBM21" evidence="2">
    <location>
        <begin position="160"/>
        <end position="263"/>
    </location>
</feature>
<dbReference type="PANTHER" id="PTHR12307:SF7">
    <property type="entry name" value="PROTEIN PHOSPHATASE 1 REGULATORY SUBUNIT 3G"/>
    <property type="match status" value="1"/>
</dbReference>
<evidence type="ECO:0000256" key="1">
    <source>
        <dbReference type="SAM" id="MobiDB-lite"/>
    </source>
</evidence>
<gene>
    <name evidence="4" type="primary">LOC106590089</name>
</gene>
<evidence type="ECO:0000313" key="3">
    <source>
        <dbReference type="Proteomes" id="UP001652741"/>
    </source>
</evidence>
<accession>A0A1S3Q814</accession>
<dbReference type="GO" id="GO:0000164">
    <property type="term" value="C:protein phosphatase type 1 complex"/>
    <property type="evidence" value="ECO:0007669"/>
    <property type="project" value="TreeGrafter"/>
</dbReference>
<dbReference type="STRING" id="8030.ENSSSAP00000070970"/>
<dbReference type="GO" id="GO:0005979">
    <property type="term" value="P:regulation of glycogen biosynthetic process"/>
    <property type="evidence" value="ECO:0007669"/>
    <property type="project" value="TreeGrafter"/>
</dbReference>
<dbReference type="AlphaFoldDB" id="A0A1S3Q814"/>
<name>A0A1S3Q814_SALSA</name>
<dbReference type="Gene3D" id="2.60.40.2440">
    <property type="entry name" value="Carbohydrate binding type-21 domain"/>
    <property type="match status" value="1"/>
</dbReference>
<dbReference type="GeneID" id="106590089"/>
<proteinExistence type="predicted"/>
<dbReference type="InterPro" id="IPR038175">
    <property type="entry name" value="CBM21_dom_sf"/>
</dbReference>
<keyword evidence="3" id="KW-1185">Reference proteome</keyword>